<sequence length="417" mass="48925">MTALGGLTYDIRDPWTHTTARYIARGFYDLPFTLKHRPAFMNENAILFDEEKALFRDTKDRDYYFRSLELIPGFPLREFQGASTFKDNADNPNTSHHSITQREWRETMILTHLRISKEVPILCKITLLYDGLQFAPVKYSIQVTSKGTSNEDRYLESRDAEIKIPPNNAFFERDFAVHTDITSSEDKEKTMGIVYIENDYPNCFARSYVDFIRFAASLAHSEGFYFERDSSDSNSGIWKSESRESSLLREFLTWFWKFFGVNFTNELEASFAWSKVNHAKFRYLQNISLDILVMEPFNHAQKYVDGRRLKLFLKELHHFPNIESFTVFLQIGEQDLADLMHSPGAYRWANALREITFAKYFDVQFQMLDGMLPKGPIFHAVFRKRLRQLLMPECLCFGSTDDVPDHLGIREMFDMEE</sequence>
<protein>
    <submittedName>
        <fullName evidence="1">Uncharacterized protein</fullName>
    </submittedName>
</protein>
<organism evidence="1 2">
    <name type="scientific">Botrytis porri</name>
    <dbReference type="NCBI Taxonomy" id="87229"/>
    <lineage>
        <taxon>Eukaryota</taxon>
        <taxon>Fungi</taxon>
        <taxon>Dikarya</taxon>
        <taxon>Ascomycota</taxon>
        <taxon>Pezizomycotina</taxon>
        <taxon>Leotiomycetes</taxon>
        <taxon>Helotiales</taxon>
        <taxon>Sclerotiniaceae</taxon>
        <taxon>Botrytis</taxon>
    </lineage>
</organism>
<reference evidence="1 2" key="1">
    <citation type="submission" date="2017-12" db="EMBL/GenBank/DDBJ databases">
        <title>Comparative genomics of Botrytis spp.</title>
        <authorList>
            <person name="Valero-Jimenez C.A."/>
            <person name="Tapia P."/>
            <person name="Veloso J."/>
            <person name="Silva-Moreno E."/>
            <person name="Staats M."/>
            <person name="Valdes J.H."/>
            <person name="Van Kan J.A.L."/>
        </authorList>
    </citation>
    <scope>NUCLEOTIDE SEQUENCE [LARGE SCALE GENOMIC DNA]</scope>
    <source>
        <strain evidence="1 2">MUCL3349</strain>
    </source>
</reference>
<dbReference type="EMBL" id="PQXO01000619">
    <property type="protein sequence ID" value="TGO83607.1"/>
    <property type="molecule type" value="Genomic_DNA"/>
</dbReference>
<dbReference type="AlphaFoldDB" id="A0A4Z1KBX9"/>
<evidence type="ECO:0000313" key="2">
    <source>
        <dbReference type="Proteomes" id="UP000297280"/>
    </source>
</evidence>
<gene>
    <name evidence="1" type="ORF">BPOR_0620g00050</name>
</gene>
<keyword evidence="2" id="KW-1185">Reference proteome</keyword>
<proteinExistence type="predicted"/>
<accession>A0A4Z1KBX9</accession>
<name>A0A4Z1KBX9_9HELO</name>
<evidence type="ECO:0000313" key="1">
    <source>
        <dbReference type="EMBL" id="TGO83607.1"/>
    </source>
</evidence>
<dbReference type="Proteomes" id="UP000297280">
    <property type="component" value="Unassembled WGS sequence"/>
</dbReference>
<comment type="caution">
    <text evidence="1">The sequence shown here is derived from an EMBL/GenBank/DDBJ whole genome shotgun (WGS) entry which is preliminary data.</text>
</comment>